<dbReference type="AlphaFoldDB" id="A0A5E4DCH9"/>
<feature type="non-terminal residue" evidence="2">
    <location>
        <position position="64"/>
    </location>
</feature>
<dbReference type="InterPro" id="IPR013783">
    <property type="entry name" value="Ig-like_fold"/>
</dbReference>
<protein>
    <recommendedName>
        <fullName evidence="1">Fibronectin type-III domain-containing protein</fullName>
    </recommendedName>
</protein>
<dbReference type="CDD" id="cd00063">
    <property type="entry name" value="FN3"/>
    <property type="match status" value="1"/>
</dbReference>
<dbReference type="InterPro" id="IPR036116">
    <property type="entry name" value="FN3_sf"/>
</dbReference>
<evidence type="ECO:0000259" key="1">
    <source>
        <dbReference type="PROSITE" id="PS50853"/>
    </source>
</evidence>
<dbReference type="SUPFAM" id="SSF49265">
    <property type="entry name" value="Fibronectin type III"/>
    <property type="match status" value="1"/>
</dbReference>
<keyword evidence="3" id="KW-1185">Reference proteome</keyword>
<organism evidence="2 3">
    <name type="scientific">Marmota monax</name>
    <name type="common">Woodchuck</name>
    <dbReference type="NCBI Taxonomy" id="9995"/>
    <lineage>
        <taxon>Eukaryota</taxon>
        <taxon>Metazoa</taxon>
        <taxon>Chordata</taxon>
        <taxon>Craniata</taxon>
        <taxon>Vertebrata</taxon>
        <taxon>Euteleostomi</taxon>
        <taxon>Mammalia</taxon>
        <taxon>Eutheria</taxon>
        <taxon>Euarchontoglires</taxon>
        <taxon>Glires</taxon>
        <taxon>Rodentia</taxon>
        <taxon>Sciuromorpha</taxon>
        <taxon>Sciuridae</taxon>
        <taxon>Xerinae</taxon>
        <taxon>Marmotini</taxon>
        <taxon>Marmota</taxon>
    </lineage>
</organism>
<dbReference type="InterPro" id="IPR003961">
    <property type="entry name" value="FN3_dom"/>
</dbReference>
<dbReference type="PROSITE" id="PS50853">
    <property type="entry name" value="FN3"/>
    <property type="match status" value="1"/>
</dbReference>
<feature type="domain" description="Fibronectin type-III" evidence="1">
    <location>
        <begin position="30"/>
        <end position="64"/>
    </location>
</feature>
<accession>A0A5E4DCH9</accession>
<gene>
    <name evidence="2" type="ORF">MONAX_5E015480</name>
</gene>
<dbReference type="EMBL" id="CABDUW010010454">
    <property type="protein sequence ID" value="VTJ91695.1"/>
    <property type="molecule type" value="Genomic_DNA"/>
</dbReference>
<proteinExistence type="predicted"/>
<evidence type="ECO:0000313" key="2">
    <source>
        <dbReference type="EMBL" id="VTJ91695.1"/>
    </source>
</evidence>
<dbReference type="Gene3D" id="2.60.40.10">
    <property type="entry name" value="Immunoglobulins"/>
    <property type="match status" value="1"/>
</dbReference>
<evidence type="ECO:0000313" key="3">
    <source>
        <dbReference type="Proteomes" id="UP000335636"/>
    </source>
</evidence>
<reference evidence="2" key="1">
    <citation type="submission" date="2019-04" db="EMBL/GenBank/DDBJ databases">
        <authorList>
            <person name="Alioto T."/>
            <person name="Alioto T."/>
        </authorList>
    </citation>
    <scope>NUCLEOTIDE SEQUENCE [LARGE SCALE GENOMIC DNA]</scope>
</reference>
<dbReference type="Proteomes" id="UP000335636">
    <property type="component" value="Unassembled WGS sequence"/>
</dbReference>
<name>A0A5E4DCH9_MARMO</name>
<sequence>MAVFSCEAHNDKGLTVSEGVQINIKAIPSPPKEVRINKSTAHSVLVSWVPGFDGHSPFRNCSIQ</sequence>
<comment type="caution">
    <text evidence="2">The sequence shown here is derived from an EMBL/GenBank/DDBJ whole genome shotgun (WGS) entry which is preliminary data.</text>
</comment>